<dbReference type="STRING" id="555088.DealDRAFT_1078"/>
<reference evidence="1 2" key="1">
    <citation type="submission" date="2009-02" db="EMBL/GenBank/DDBJ databases">
        <title>Sequencing of the draft genome and assembly of Dethiobacter alkaliphilus AHT 1.</title>
        <authorList>
            <consortium name="US DOE Joint Genome Institute (JGI-PGF)"/>
            <person name="Lucas S."/>
            <person name="Copeland A."/>
            <person name="Lapidus A."/>
            <person name="Glavina del Rio T."/>
            <person name="Dalin E."/>
            <person name="Tice H."/>
            <person name="Bruce D."/>
            <person name="Goodwin L."/>
            <person name="Pitluck S."/>
            <person name="Larimer F."/>
            <person name="Land M.L."/>
            <person name="Hauser L."/>
            <person name="Muyzer G."/>
        </authorList>
    </citation>
    <scope>NUCLEOTIDE SEQUENCE [LARGE SCALE GENOMIC DNA]</scope>
    <source>
        <strain evidence="1 2">AHT 1</strain>
    </source>
</reference>
<keyword evidence="2" id="KW-1185">Reference proteome</keyword>
<sequence length="147" mass="17272">MTVYSFTYTLHHVLVLKLFATFTFDRPRTLHNFLFLASAASSPVERPGIRYDFYKGSSGVYSFEVQSIVADLRKNKMVLPDRLALTREGRDFYYQVASLLRYEKFPDHCMKLALRYDDNLWRVNHEVMFHPLFRKGKTGRKIVLPVA</sequence>
<evidence type="ECO:0000313" key="1">
    <source>
        <dbReference type="EMBL" id="EEG78201.1"/>
    </source>
</evidence>
<dbReference type="EMBL" id="ACJM01000004">
    <property type="protein sequence ID" value="EEG78201.1"/>
    <property type="molecule type" value="Genomic_DNA"/>
</dbReference>
<gene>
    <name evidence="1" type="ORF">DealDRAFT_1078</name>
</gene>
<name>C0GF19_DETAL</name>
<accession>C0GF19</accession>
<dbReference type="Proteomes" id="UP000006443">
    <property type="component" value="Unassembled WGS sequence"/>
</dbReference>
<dbReference type="RefSeq" id="WP_008515565.1">
    <property type="nucleotide sequence ID" value="NZ_ACJM01000004.1"/>
</dbReference>
<protein>
    <submittedName>
        <fullName evidence="1">Uncharacterized protein</fullName>
    </submittedName>
</protein>
<comment type="caution">
    <text evidence="1">The sequence shown here is derived from an EMBL/GenBank/DDBJ whole genome shotgun (WGS) entry which is preliminary data.</text>
</comment>
<proteinExistence type="predicted"/>
<organism evidence="1 2">
    <name type="scientific">Dethiobacter alkaliphilus AHT 1</name>
    <dbReference type="NCBI Taxonomy" id="555088"/>
    <lineage>
        <taxon>Bacteria</taxon>
        <taxon>Bacillati</taxon>
        <taxon>Bacillota</taxon>
        <taxon>Dethiobacteria</taxon>
        <taxon>Dethiobacterales</taxon>
        <taxon>Dethiobacteraceae</taxon>
        <taxon>Dethiobacter</taxon>
    </lineage>
</organism>
<dbReference type="eggNOG" id="ENOG5033E4Z">
    <property type="taxonomic scope" value="Bacteria"/>
</dbReference>
<evidence type="ECO:0000313" key="2">
    <source>
        <dbReference type="Proteomes" id="UP000006443"/>
    </source>
</evidence>
<dbReference type="AlphaFoldDB" id="C0GF19"/>